<dbReference type="PANTHER" id="PTHR43876">
    <property type="entry name" value="UBIQUINONE BIOSYNTHESIS MONOOXYGENASE COQ6, MITOCHONDRIAL"/>
    <property type="match status" value="1"/>
</dbReference>
<evidence type="ECO:0000256" key="5">
    <source>
        <dbReference type="ARBA" id="ARBA00022827"/>
    </source>
</evidence>
<evidence type="ECO:0000256" key="1">
    <source>
        <dbReference type="ARBA" id="ARBA00001974"/>
    </source>
</evidence>
<dbReference type="SUPFAM" id="SSF51905">
    <property type="entry name" value="FAD/NAD(P)-binding domain"/>
    <property type="match status" value="1"/>
</dbReference>
<comment type="cofactor">
    <cofactor evidence="1">
        <name>FAD</name>
        <dbReference type="ChEBI" id="CHEBI:57692"/>
    </cofactor>
</comment>
<accession>A0ABZ1ANG2</accession>
<dbReference type="InterPro" id="IPR051205">
    <property type="entry name" value="UbiH/COQ6_monooxygenase"/>
</dbReference>
<keyword evidence="6" id="KW-0560">Oxidoreductase</keyword>
<sequence>MAQHDLLIVGAGPVGLSLALALKDSGLAIALADARPRDAVAADPRALALAHGTRLTLEHLGVWNALPATPIRHIHISQQGGFGRTRLDADDYGLPALGYVVRAGALAEALRDAVERTGITVMDQTEVTGLTAGADAVTASLAGDGSTLHGATACARLVACAEGGLQAGTPDIVERDYGQHAIIANVGIAGRHGETAFERFTSEGPIALLPHGDHYALVHVASPRRATELLALPDAAYLQHLRQRFGSRVQLASVAGRQRYPLVLRYRRDPVGSRTVWLGNAAQTLHPVAGQGFNLALRDVWALARTLLDYRGDPGLAGTLAAWRDARRLDRFGAINFTDSLVRIFSNDFAPLHHARGAALFALDMLPPLRHFIARRMMFGARAWP</sequence>
<evidence type="ECO:0000256" key="4">
    <source>
        <dbReference type="ARBA" id="ARBA00022630"/>
    </source>
</evidence>
<evidence type="ECO:0000256" key="7">
    <source>
        <dbReference type="ARBA" id="ARBA00023033"/>
    </source>
</evidence>
<evidence type="ECO:0000256" key="2">
    <source>
        <dbReference type="ARBA" id="ARBA00004749"/>
    </source>
</evidence>
<dbReference type="NCBIfam" id="TIGR01988">
    <property type="entry name" value="Ubi-OHases"/>
    <property type="match status" value="1"/>
</dbReference>
<proteinExistence type="inferred from homology"/>
<evidence type="ECO:0000259" key="8">
    <source>
        <dbReference type="Pfam" id="PF01494"/>
    </source>
</evidence>
<comment type="similarity">
    <text evidence="3">Belongs to the UbiH/COQ6 family.</text>
</comment>
<dbReference type="RefSeq" id="WP_407279852.1">
    <property type="nucleotide sequence ID" value="NZ_CP141259.1"/>
</dbReference>
<keyword evidence="4" id="KW-0285">Flavoprotein</keyword>
<organism evidence="9 10">
    <name type="scientific">Aromatoleum evansii</name>
    <name type="common">Azoarcus evansii</name>
    <dbReference type="NCBI Taxonomy" id="59406"/>
    <lineage>
        <taxon>Bacteria</taxon>
        <taxon>Pseudomonadati</taxon>
        <taxon>Pseudomonadota</taxon>
        <taxon>Betaproteobacteria</taxon>
        <taxon>Rhodocyclales</taxon>
        <taxon>Rhodocyclaceae</taxon>
        <taxon>Aromatoleum</taxon>
    </lineage>
</organism>
<dbReference type="InterPro" id="IPR036188">
    <property type="entry name" value="FAD/NAD-bd_sf"/>
</dbReference>
<feature type="domain" description="FAD-binding" evidence="8">
    <location>
        <begin position="5"/>
        <end position="309"/>
    </location>
</feature>
<name>A0ABZ1ANG2_AROEV</name>
<dbReference type="Proteomes" id="UP001626593">
    <property type="component" value="Chromosome"/>
</dbReference>
<keyword evidence="5" id="KW-0274">FAD</keyword>
<dbReference type="Pfam" id="PF01494">
    <property type="entry name" value="FAD_binding_3"/>
    <property type="match status" value="1"/>
</dbReference>
<dbReference type="EMBL" id="CP141259">
    <property type="protein sequence ID" value="WRL47318.1"/>
    <property type="molecule type" value="Genomic_DNA"/>
</dbReference>
<evidence type="ECO:0000313" key="9">
    <source>
        <dbReference type="EMBL" id="WRL47318.1"/>
    </source>
</evidence>
<gene>
    <name evidence="9" type="ORF">U5817_04470</name>
</gene>
<evidence type="ECO:0000313" key="10">
    <source>
        <dbReference type="Proteomes" id="UP001626593"/>
    </source>
</evidence>
<reference evidence="9 10" key="1">
    <citation type="submission" date="2023-12" db="EMBL/GenBank/DDBJ databases">
        <title>A. evansii MAY27, complete genome.</title>
        <authorList>
            <person name="Wang Y."/>
        </authorList>
    </citation>
    <scope>NUCLEOTIDE SEQUENCE [LARGE SCALE GENOMIC DNA]</scope>
    <source>
        <strain evidence="9 10">MAY27</strain>
    </source>
</reference>
<dbReference type="Gene3D" id="3.50.50.60">
    <property type="entry name" value="FAD/NAD(P)-binding domain"/>
    <property type="match status" value="2"/>
</dbReference>
<protein>
    <submittedName>
        <fullName evidence="9">FAD-dependent monooxygenase</fullName>
    </submittedName>
</protein>
<dbReference type="PANTHER" id="PTHR43876:SF7">
    <property type="entry name" value="UBIQUINONE BIOSYNTHESIS MONOOXYGENASE COQ6, MITOCHONDRIAL"/>
    <property type="match status" value="1"/>
</dbReference>
<dbReference type="InterPro" id="IPR010971">
    <property type="entry name" value="UbiH/COQ6"/>
</dbReference>
<dbReference type="GO" id="GO:0004497">
    <property type="term" value="F:monooxygenase activity"/>
    <property type="evidence" value="ECO:0007669"/>
    <property type="project" value="UniProtKB-KW"/>
</dbReference>
<keyword evidence="10" id="KW-1185">Reference proteome</keyword>
<evidence type="ECO:0000256" key="3">
    <source>
        <dbReference type="ARBA" id="ARBA00005349"/>
    </source>
</evidence>
<keyword evidence="7 9" id="KW-0503">Monooxygenase</keyword>
<dbReference type="PRINTS" id="PR00420">
    <property type="entry name" value="RNGMNOXGNASE"/>
</dbReference>
<comment type="pathway">
    <text evidence="2">Cofactor biosynthesis; ubiquinone biosynthesis.</text>
</comment>
<dbReference type="InterPro" id="IPR002938">
    <property type="entry name" value="FAD-bd"/>
</dbReference>
<evidence type="ECO:0000256" key="6">
    <source>
        <dbReference type="ARBA" id="ARBA00023002"/>
    </source>
</evidence>